<dbReference type="Proteomes" id="UP000584824">
    <property type="component" value="Unassembled WGS sequence"/>
</dbReference>
<comment type="caution">
    <text evidence="2">The sequence shown here is derived from an EMBL/GenBank/DDBJ whole genome shotgun (WGS) entry which is preliminary data.</text>
</comment>
<dbReference type="AlphaFoldDB" id="A0A7W6K1C2"/>
<evidence type="ECO:0000313" key="3">
    <source>
        <dbReference type="Proteomes" id="UP000584824"/>
    </source>
</evidence>
<evidence type="ECO:0008006" key="4">
    <source>
        <dbReference type="Google" id="ProtNLM"/>
    </source>
</evidence>
<dbReference type="EMBL" id="JACIDU010000003">
    <property type="protein sequence ID" value="MBB4102272.1"/>
    <property type="molecule type" value="Genomic_DNA"/>
</dbReference>
<keyword evidence="1" id="KW-0732">Signal</keyword>
<dbReference type="InterPro" id="IPR038695">
    <property type="entry name" value="Saro_0823-like_sf"/>
</dbReference>
<name>A0A7W6K1C2_9HYPH</name>
<protein>
    <recommendedName>
        <fullName evidence="4">DUF192 domain-containing protein</fullName>
    </recommendedName>
</protein>
<organism evidence="2 3">
    <name type="scientific">Allorhizobium borbori</name>
    <dbReference type="NCBI Taxonomy" id="485907"/>
    <lineage>
        <taxon>Bacteria</taxon>
        <taxon>Pseudomonadati</taxon>
        <taxon>Pseudomonadota</taxon>
        <taxon>Alphaproteobacteria</taxon>
        <taxon>Hyphomicrobiales</taxon>
        <taxon>Rhizobiaceae</taxon>
        <taxon>Rhizobium/Agrobacterium group</taxon>
        <taxon>Allorhizobium</taxon>
    </lineage>
</organism>
<reference evidence="2 3" key="1">
    <citation type="submission" date="2020-08" db="EMBL/GenBank/DDBJ databases">
        <title>Genomic Encyclopedia of Type Strains, Phase IV (KMG-IV): sequencing the most valuable type-strain genomes for metagenomic binning, comparative biology and taxonomic classification.</title>
        <authorList>
            <person name="Goeker M."/>
        </authorList>
    </citation>
    <scope>NUCLEOTIDE SEQUENCE [LARGE SCALE GENOMIC DNA]</scope>
    <source>
        <strain evidence="2 3">DSM 26385</strain>
    </source>
</reference>
<dbReference type="InterPro" id="IPR003795">
    <property type="entry name" value="DUF192"/>
</dbReference>
<dbReference type="RefSeq" id="WP_183789678.1">
    <property type="nucleotide sequence ID" value="NZ_JACIDU010000003.1"/>
</dbReference>
<proteinExistence type="predicted"/>
<keyword evidence="3" id="KW-1185">Reference proteome</keyword>
<evidence type="ECO:0000313" key="2">
    <source>
        <dbReference type="EMBL" id="MBB4102272.1"/>
    </source>
</evidence>
<dbReference type="PANTHER" id="PTHR37953:SF1">
    <property type="entry name" value="UPF0127 PROTEIN MJ1496"/>
    <property type="match status" value="1"/>
</dbReference>
<dbReference type="PANTHER" id="PTHR37953">
    <property type="entry name" value="UPF0127 PROTEIN MJ1496"/>
    <property type="match status" value="1"/>
</dbReference>
<dbReference type="Gene3D" id="2.60.120.1140">
    <property type="entry name" value="Protein of unknown function DUF192"/>
    <property type="match status" value="1"/>
</dbReference>
<sequence>MFGLLVEIYRKSALVALFSLLCAGAFAADDVTFGKGHLSIRTNDGRHVSFSVELAIDDSQRMRGLMHRKSMPVDHGMLFDFGESRLVTMWMKNTVLPLDMLFIDEAGMTRQVRENAVPFSEDLISSGGEVRYVLELNAGTARRLGIGVGSRVDLAQLKKATD</sequence>
<feature type="chain" id="PRO_5031398294" description="DUF192 domain-containing protein" evidence="1">
    <location>
        <begin position="28"/>
        <end position="162"/>
    </location>
</feature>
<feature type="signal peptide" evidence="1">
    <location>
        <begin position="1"/>
        <end position="27"/>
    </location>
</feature>
<dbReference type="Pfam" id="PF02643">
    <property type="entry name" value="DUF192"/>
    <property type="match status" value="1"/>
</dbReference>
<gene>
    <name evidence="2" type="ORF">GGQ66_000807</name>
</gene>
<evidence type="ECO:0000256" key="1">
    <source>
        <dbReference type="SAM" id="SignalP"/>
    </source>
</evidence>
<accession>A0A7W6K1C2</accession>